<sequence>MKKALVLALSSSLLIACGGGGGGSVPSTGGGGSTTSDASMGGIWEGTVTETGGTQYTLKAAIDENGEAAWYVSDGEMSI</sequence>
<dbReference type="PROSITE" id="PS51257">
    <property type="entry name" value="PROKAR_LIPOPROTEIN"/>
    <property type="match status" value="1"/>
</dbReference>
<protein>
    <submittedName>
        <fullName evidence="3">Uncharacterized protein</fullName>
    </submittedName>
</protein>
<dbReference type="EMBL" id="JBHRSZ010000004">
    <property type="protein sequence ID" value="MFC3151769.1"/>
    <property type="molecule type" value="Genomic_DNA"/>
</dbReference>
<organism evidence="3 4">
    <name type="scientific">Litoribrevibacter euphylliae</name>
    <dbReference type="NCBI Taxonomy" id="1834034"/>
    <lineage>
        <taxon>Bacteria</taxon>
        <taxon>Pseudomonadati</taxon>
        <taxon>Pseudomonadota</taxon>
        <taxon>Gammaproteobacteria</taxon>
        <taxon>Oceanospirillales</taxon>
        <taxon>Oceanospirillaceae</taxon>
        <taxon>Litoribrevibacter</taxon>
    </lineage>
</organism>
<evidence type="ECO:0000256" key="2">
    <source>
        <dbReference type="SAM" id="SignalP"/>
    </source>
</evidence>
<feature type="compositionally biased region" description="Gly residues" evidence="1">
    <location>
        <begin position="21"/>
        <end position="33"/>
    </location>
</feature>
<evidence type="ECO:0000313" key="3">
    <source>
        <dbReference type="EMBL" id="MFC3151769.1"/>
    </source>
</evidence>
<feature type="region of interest" description="Disordered" evidence="1">
    <location>
        <begin position="21"/>
        <end position="43"/>
    </location>
</feature>
<evidence type="ECO:0000313" key="4">
    <source>
        <dbReference type="Proteomes" id="UP001595476"/>
    </source>
</evidence>
<name>A0ABV7HD12_9GAMM</name>
<feature type="chain" id="PRO_5045769793" evidence="2">
    <location>
        <begin position="19"/>
        <end position="79"/>
    </location>
</feature>
<feature type="signal peptide" evidence="2">
    <location>
        <begin position="1"/>
        <end position="18"/>
    </location>
</feature>
<gene>
    <name evidence="3" type="ORF">ACFOEK_12085</name>
</gene>
<keyword evidence="2" id="KW-0732">Signal</keyword>
<keyword evidence="4" id="KW-1185">Reference proteome</keyword>
<accession>A0ABV7HD12</accession>
<dbReference type="Proteomes" id="UP001595476">
    <property type="component" value="Unassembled WGS sequence"/>
</dbReference>
<reference evidence="4" key="1">
    <citation type="journal article" date="2019" name="Int. J. Syst. Evol. Microbiol.">
        <title>The Global Catalogue of Microorganisms (GCM) 10K type strain sequencing project: providing services to taxonomists for standard genome sequencing and annotation.</title>
        <authorList>
            <consortium name="The Broad Institute Genomics Platform"/>
            <consortium name="The Broad Institute Genome Sequencing Center for Infectious Disease"/>
            <person name="Wu L."/>
            <person name="Ma J."/>
        </authorList>
    </citation>
    <scope>NUCLEOTIDE SEQUENCE [LARGE SCALE GENOMIC DNA]</scope>
    <source>
        <strain evidence="4">KCTC 52438</strain>
    </source>
</reference>
<dbReference type="RefSeq" id="WP_386721153.1">
    <property type="nucleotide sequence ID" value="NZ_JBHRSZ010000004.1"/>
</dbReference>
<comment type="caution">
    <text evidence="3">The sequence shown here is derived from an EMBL/GenBank/DDBJ whole genome shotgun (WGS) entry which is preliminary data.</text>
</comment>
<evidence type="ECO:0000256" key="1">
    <source>
        <dbReference type="SAM" id="MobiDB-lite"/>
    </source>
</evidence>
<proteinExistence type="predicted"/>